<dbReference type="AlphaFoldDB" id="A0A814UAK7"/>
<organism evidence="1 2">
    <name type="scientific">Adineta steineri</name>
    <dbReference type="NCBI Taxonomy" id="433720"/>
    <lineage>
        <taxon>Eukaryota</taxon>
        <taxon>Metazoa</taxon>
        <taxon>Spiralia</taxon>
        <taxon>Gnathifera</taxon>
        <taxon>Rotifera</taxon>
        <taxon>Eurotatoria</taxon>
        <taxon>Bdelloidea</taxon>
        <taxon>Adinetida</taxon>
        <taxon>Adinetidae</taxon>
        <taxon>Adineta</taxon>
    </lineage>
</organism>
<protein>
    <submittedName>
        <fullName evidence="1">Uncharacterized protein</fullName>
    </submittedName>
</protein>
<gene>
    <name evidence="1" type="ORF">IZO911_LOCUS26942</name>
</gene>
<comment type="caution">
    <text evidence="1">The sequence shown here is derived from an EMBL/GenBank/DDBJ whole genome shotgun (WGS) entry which is preliminary data.</text>
</comment>
<dbReference type="Proteomes" id="UP000663860">
    <property type="component" value="Unassembled WGS sequence"/>
</dbReference>
<evidence type="ECO:0000313" key="2">
    <source>
        <dbReference type="Proteomes" id="UP000663860"/>
    </source>
</evidence>
<reference evidence="1" key="1">
    <citation type="submission" date="2021-02" db="EMBL/GenBank/DDBJ databases">
        <authorList>
            <person name="Nowell W R."/>
        </authorList>
    </citation>
    <scope>NUCLEOTIDE SEQUENCE</scope>
</reference>
<dbReference type="EMBL" id="CAJNOE010000358">
    <property type="protein sequence ID" value="CAF1171828.1"/>
    <property type="molecule type" value="Genomic_DNA"/>
</dbReference>
<sequence length="182" mass="20986">MSESTMNVESTVIDGSFYQPLESTRLIRSSNWSPNDTTLRSSKTIPCVTKSEQQLYKLYAQALADSEVTHDWSSWVEMMTINCQKCCSEAEICHPIAFRTGRQSQLSRNIRMLQIERDSWLLWNRARDTLNNTRQDLPEVLRYQKCLDAHPQAAKQVETTKSYGAQIKSLVGLFWFGNKQLV</sequence>
<proteinExistence type="predicted"/>
<evidence type="ECO:0000313" key="1">
    <source>
        <dbReference type="EMBL" id="CAF1171828.1"/>
    </source>
</evidence>
<name>A0A814UAK7_9BILA</name>
<accession>A0A814UAK7</accession>